<name>A0A8D5FHT3_9BACT</name>
<dbReference type="AlphaFoldDB" id="A0A8D5FHT3"/>
<dbReference type="CDD" id="cd00761">
    <property type="entry name" value="Glyco_tranf_GTA_type"/>
    <property type="match status" value="1"/>
</dbReference>
<accession>A0A8D5FHT3</accession>
<dbReference type="PANTHER" id="PTHR43685:SF13">
    <property type="entry name" value="O ANTIGEN BIOSYNTHESIS RHAMNOSYLTRANSFERASE RFBN"/>
    <property type="match status" value="1"/>
</dbReference>
<evidence type="ECO:0000313" key="3">
    <source>
        <dbReference type="Proteomes" id="UP000826725"/>
    </source>
</evidence>
<evidence type="ECO:0000313" key="2">
    <source>
        <dbReference type="EMBL" id="BCL60940.1"/>
    </source>
</evidence>
<dbReference type="Proteomes" id="UP000826725">
    <property type="component" value="Chromosome"/>
</dbReference>
<dbReference type="Pfam" id="PF00535">
    <property type="entry name" value="Glycos_transf_2"/>
    <property type="match status" value="1"/>
</dbReference>
<proteinExistence type="predicted"/>
<dbReference type="PANTHER" id="PTHR43685">
    <property type="entry name" value="GLYCOSYLTRANSFERASE"/>
    <property type="match status" value="1"/>
</dbReference>
<keyword evidence="3" id="KW-1185">Reference proteome</keyword>
<reference evidence="2" key="1">
    <citation type="submission" date="2020-09" db="EMBL/GenBank/DDBJ databases">
        <title>Desulfogranum mesoprofundum gen. nov., sp. nov., a novel mesophilic, sulfate-reducing chemolithoautotroph isolated from a deep-sea hydrothermal vent chimney in the Suiyo Seamount.</title>
        <authorList>
            <person name="Hashimoto Y."/>
            <person name="Nakagawa S."/>
        </authorList>
    </citation>
    <scope>NUCLEOTIDE SEQUENCE</scope>
    <source>
        <strain evidence="2">KT2</strain>
    </source>
</reference>
<dbReference type="KEGG" id="dbk:DGMP_16330"/>
<feature type="domain" description="Glycosyltransferase 2-like" evidence="1">
    <location>
        <begin position="13"/>
        <end position="177"/>
    </location>
</feature>
<sequence length="318" mass="35881">MDVTKAFEKNAFSILIPTLNGGDTLEKLFVSLKKQDLQPAEILVADSSSSDGTVDICRKYGARVWRVNREDFDHGGTRTFLVGKTNREIIVFLTQDIEFASSAALRLLIEPLVGNGESCVCSYGRQLPAADASWHAAFLRRFNYPERSQKRSFNDRQKLGLRTIFTSNSFAAYRRRNLLAVGSFRNGLIFGEDTCTVGKILQDGGTIAYVAEAAVYHSHNYSLQGEFRRAYDTGVLHSSEKWLLDTFGTAEGIGFSFVRSAFAQLLKEGKFITAIEFIIRTGLKFTGYRLGRKYTLLPPFLHSSFSMNRTWWQRRNTT</sequence>
<dbReference type="EMBL" id="AP024086">
    <property type="protein sequence ID" value="BCL60940.1"/>
    <property type="molecule type" value="Genomic_DNA"/>
</dbReference>
<dbReference type="GO" id="GO:0044010">
    <property type="term" value="P:single-species biofilm formation"/>
    <property type="evidence" value="ECO:0007669"/>
    <property type="project" value="TreeGrafter"/>
</dbReference>
<dbReference type="InterPro" id="IPR001173">
    <property type="entry name" value="Glyco_trans_2-like"/>
</dbReference>
<evidence type="ECO:0000259" key="1">
    <source>
        <dbReference type="Pfam" id="PF00535"/>
    </source>
</evidence>
<gene>
    <name evidence="2" type="primary">pslC</name>
    <name evidence="2" type="ORF">DGMP_16330</name>
</gene>
<dbReference type="InterPro" id="IPR050834">
    <property type="entry name" value="Glycosyltransf_2"/>
</dbReference>
<protein>
    <submittedName>
        <fullName evidence="2">Biofilm formation protein PslC</fullName>
    </submittedName>
</protein>
<dbReference type="RefSeq" id="WP_228857018.1">
    <property type="nucleotide sequence ID" value="NZ_AP024086.1"/>
</dbReference>
<organism evidence="2 3">
    <name type="scientific">Desulfomarina profundi</name>
    <dbReference type="NCBI Taxonomy" id="2772557"/>
    <lineage>
        <taxon>Bacteria</taxon>
        <taxon>Pseudomonadati</taxon>
        <taxon>Thermodesulfobacteriota</taxon>
        <taxon>Desulfobulbia</taxon>
        <taxon>Desulfobulbales</taxon>
        <taxon>Desulfobulbaceae</taxon>
        <taxon>Desulfomarina</taxon>
    </lineage>
</organism>